<evidence type="ECO:0000313" key="1">
    <source>
        <dbReference type="EMBL" id="OGF20375.1"/>
    </source>
</evidence>
<protein>
    <recommendedName>
        <fullName evidence="3">HNH domain-containing protein</fullName>
    </recommendedName>
</protein>
<dbReference type="CDD" id="cd00085">
    <property type="entry name" value="HNHc"/>
    <property type="match status" value="1"/>
</dbReference>
<accession>A0A1F5S107</accession>
<proteinExistence type="predicted"/>
<dbReference type="EMBL" id="MFFS01000091">
    <property type="protein sequence ID" value="OGF20375.1"/>
    <property type="molecule type" value="Genomic_DNA"/>
</dbReference>
<dbReference type="Proteomes" id="UP000178323">
    <property type="component" value="Unassembled WGS sequence"/>
</dbReference>
<dbReference type="InterPro" id="IPR003615">
    <property type="entry name" value="HNH_nuc"/>
</dbReference>
<evidence type="ECO:0000313" key="2">
    <source>
        <dbReference type="Proteomes" id="UP000178323"/>
    </source>
</evidence>
<sequence>MAMEYKGSKCAICGYNKCIQSLEFHHVNSKGKDLGISAKGYTRSWNEVKKEIDKCILLCANCHREVHEGITQLPQVIGVEKQGELLEA</sequence>
<evidence type="ECO:0008006" key="3">
    <source>
        <dbReference type="Google" id="ProtNLM"/>
    </source>
</evidence>
<dbReference type="AlphaFoldDB" id="A0A1F5S107"/>
<comment type="caution">
    <text evidence="1">The sequence shown here is derived from an EMBL/GenBank/DDBJ whole genome shotgun (WGS) entry which is preliminary data.</text>
</comment>
<name>A0A1F5S107_9BACT</name>
<organism evidence="1 2">
    <name type="scientific">Candidatus Falkowbacteria bacterium RBG_13_39_14</name>
    <dbReference type="NCBI Taxonomy" id="1797985"/>
    <lineage>
        <taxon>Bacteria</taxon>
        <taxon>Candidatus Falkowiibacteriota</taxon>
    </lineage>
</organism>
<reference evidence="1 2" key="1">
    <citation type="journal article" date="2016" name="Nat. Commun.">
        <title>Thousands of microbial genomes shed light on interconnected biogeochemical processes in an aquifer system.</title>
        <authorList>
            <person name="Anantharaman K."/>
            <person name="Brown C.T."/>
            <person name="Hug L.A."/>
            <person name="Sharon I."/>
            <person name="Castelle C.J."/>
            <person name="Probst A.J."/>
            <person name="Thomas B.C."/>
            <person name="Singh A."/>
            <person name="Wilkins M.J."/>
            <person name="Karaoz U."/>
            <person name="Brodie E.L."/>
            <person name="Williams K.H."/>
            <person name="Hubbard S.S."/>
            <person name="Banfield J.F."/>
        </authorList>
    </citation>
    <scope>NUCLEOTIDE SEQUENCE [LARGE SCALE GENOMIC DNA]</scope>
</reference>
<gene>
    <name evidence="1" type="ORF">A2Y83_03425</name>
</gene>